<accession>A0A0D2F4G5</accession>
<keyword evidence="3" id="KW-1185">Reference proteome</keyword>
<dbReference type="HOGENOM" id="CLU_1120042_0_0_1"/>
<evidence type="ECO:0000256" key="1">
    <source>
        <dbReference type="SAM" id="MobiDB-lite"/>
    </source>
</evidence>
<sequence length="248" mass="28415">MRDLSFRHKGLREYAINMAEFFVPGSTLSSLYDAKSFALPELPPNRYFDDPSTVDESLEHCSPVSKHLSRRTASPHLPTSDTKTIHAASTAPSRTHAPTTDELVQLILIDEVRAAEDRLDADRKAFERHTEILEEAWRLEKLILDQERRVLAVEKQGLAQREMNLDVRERALREHTDKLWKEEAIFRQQRDEAEQELQLPRTQRLHELICTASEEELTPMVNTLLLRLGTRGSSTNGLGRMARGLIPT</sequence>
<evidence type="ECO:0000313" key="2">
    <source>
        <dbReference type="EMBL" id="KIW62803.1"/>
    </source>
</evidence>
<dbReference type="EMBL" id="KN846963">
    <property type="protein sequence ID" value="KIW62803.1"/>
    <property type="molecule type" value="Genomic_DNA"/>
</dbReference>
<feature type="region of interest" description="Disordered" evidence="1">
    <location>
        <begin position="61"/>
        <end position="97"/>
    </location>
</feature>
<gene>
    <name evidence="2" type="ORF">PV04_10934</name>
</gene>
<dbReference type="Proteomes" id="UP000054266">
    <property type="component" value="Unassembled WGS sequence"/>
</dbReference>
<dbReference type="AlphaFoldDB" id="A0A0D2F4G5"/>
<protein>
    <submittedName>
        <fullName evidence="2">Uncharacterized protein</fullName>
    </submittedName>
</protein>
<reference evidence="2 3" key="1">
    <citation type="submission" date="2015-01" db="EMBL/GenBank/DDBJ databases">
        <title>The Genome Sequence of Capronia semiimmersa CBS27337.</title>
        <authorList>
            <consortium name="The Broad Institute Genomics Platform"/>
            <person name="Cuomo C."/>
            <person name="de Hoog S."/>
            <person name="Gorbushina A."/>
            <person name="Stielow B."/>
            <person name="Teixiera M."/>
            <person name="Abouelleil A."/>
            <person name="Chapman S.B."/>
            <person name="Priest M."/>
            <person name="Young S.K."/>
            <person name="Wortman J."/>
            <person name="Nusbaum C."/>
            <person name="Birren B."/>
        </authorList>
    </citation>
    <scope>NUCLEOTIDE SEQUENCE [LARGE SCALE GENOMIC DNA]</scope>
    <source>
        <strain evidence="2 3">CBS 27337</strain>
    </source>
</reference>
<evidence type="ECO:0000313" key="3">
    <source>
        <dbReference type="Proteomes" id="UP000054266"/>
    </source>
</evidence>
<organism evidence="2 3">
    <name type="scientific">Phialophora macrospora</name>
    <dbReference type="NCBI Taxonomy" id="1851006"/>
    <lineage>
        <taxon>Eukaryota</taxon>
        <taxon>Fungi</taxon>
        <taxon>Dikarya</taxon>
        <taxon>Ascomycota</taxon>
        <taxon>Pezizomycotina</taxon>
        <taxon>Eurotiomycetes</taxon>
        <taxon>Chaetothyriomycetidae</taxon>
        <taxon>Chaetothyriales</taxon>
        <taxon>Herpotrichiellaceae</taxon>
        <taxon>Phialophora</taxon>
    </lineage>
</organism>
<name>A0A0D2F4G5_9EURO</name>
<proteinExistence type="predicted"/>